<organism evidence="1 2">
    <name type="scientific">Caballeronia pedi</name>
    <dbReference type="NCBI Taxonomy" id="1777141"/>
    <lineage>
        <taxon>Bacteria</taxon>
        <taxon>Pseudomonadati</taxon>
        <taxon>Pseudomonadota</taxon>
        <taxon>Betaproteobacteria</taxon>
        <taxon>Burkholderiales</taxon>
        <taxon>Burkholderiaceae</taxon>
        <taxon>Caballeronia</taxon>
    </lineage>
</organism>
<dbReference type="Proteomes" id="UP000054911">
    <property type="component" value="Unassembled WGS sequence"/>
</dbReference>
<accession>A0A158E4E4</accession>
<comment type="caution">
    <text evidence="1">The sequence shown here is derived from an EMBL/GenBank/DDBJ whole genome shotgun (WGS) entry which is preliminary data.</text>
</comment>
<dbReference type="EMBL" id="FCOE02000068">
    <property type="protein sequence ID" value="SAL01674.1"/>
    <property type="molecule type" value="Genomic_DNA"/>
</dbReference>
<evidence type="ECO:0000313" key="2">
    <source>
        <dbReference type="Proteomes" id="UP000054911"/>
    </source>
</evidence>
<evidence type="ECO:0000313" key="1">
    <source>
        <dbReference type="EMBL" id="SAL01674.1"/>
    </source>
</evidence>
<dbReference type="STRING" id="1777141.AWB80_08184"/>
<protein>
    <submittedName>
        <fullName evidence="1">Uncharacterized protein</fullName>
    </submittedName>
</protein>
<proteinExistence type="predicted"/>
<reference evidence="1" key="1">
    <citation type="submission" date="2016-01" db="EMBL/GenBank/DDBJ databases">
        <authorList>
            <person name="Peeters C."/>
        </authorList>
    </citation>
    <scope>NUCLEOTIDE SEQUENCE [LARGE SCALE GENOMIC DNA]</scope>
    <source>
        <strain evidence="1">LMG 29323</strain>
    </source>
</reference>
<name>A0A158E4E4_9BURK</name>
<keyword evidence="2" id="KW-1185">Reference proteome</keyword>
<dbReference type="RefSeq" id="WP_061180346.1">
    <property type="nucleotide sequence ID" value="NZ_FCOE02000068.1"/>
</dbReference>
<dbReference type="AlphaFoldDB" id="A0A158E4E4"/>
<sequence length="73" mass="8846">MNTEKSWTYQQITDTAEEQIKLWIKKADEDLDLAYLYRQRALGTYELWFKMTQGWIADGDIVRLRDLMKHQFS</sequence>
<gene>
    <name evidence="1" type="ORF">AWB80_08184</name>
</gene>